<protein>
    <submittedName>
        <fullName evidence="1">Uncharacterized protein</fullName>
    </submittedName>
</protein>
<sequence length="56" mass="6362">MSKSSKHILQPTREPQFGVAENPMFFAVPSCYFLSLIEKIKPGVFVFEAAEQMLKN</sequence>
<gene>
    <name evidence="1" type="ORF">UFOVP402_39</name>
</gene>
<dbReference type="EMBL" id="LR796374">
    <property type="protein sequence ID" value="CAB4140529.1"/>
    <property type="molecule type" value="Genomic_DNA"/>
</dbReference>
<reference evidence="1" key="1">
    <citation type="submission" date="2020-04" db="EMBL/GenBank/DDBJ databases">
        <authorList>
            <person name="Chiriac C."/>
            <person name="Salcher M."/>
            <person name="Ghai R."/>
            <person name="Kavagutti S V."/>
        </authorList>
    </citation>
    <scope>NUCLEOTIDE SEQUENCE</scope>
</reference>
<name>A0A6J5M9X3_9CAUD</name>
<accession>A0A6J5M9X3</accession>
<organism evidence="1">
    <name type="scientific">uncultured Caudovirales phage</name>
    <dbReference type="NCBI Taxonomy" id="2100421"/>
    <lineage>
        <taxon>Viruses</taxon>
        <taxon>Duplodnaviria</taxon>
        <taxon>Heunggongvirae</taxon>
        <taxon>Uroviricota</taxon>
        <taxon>Caudoviricetes</taxon>
        <taxon>Peduoviridae</taxon>
        <taxon>Maltschvirus</taxon>
        <taxon>Maltschvirus maltsch</taxon>
    </lineage>
</organism>
<proteinExistence type="predicted"/>
<evidence type="ECO:0000313" key="1">
    <source>
        <dbReference type="EMBL" id="CAB4140529.1"/>
    </source>
</evidence>